<name>A0A1X7RZE5_ZYMT9</name>
<dbReference type="Gene3D" id="3.90.550.10">
    <property type="entry name" value="Spore Coat Polysaccharide Biosynthesis Protein SpsA, Chain A"/>
    <property type="match status" value="1"/>
</dbReference>
<keyword evidence="2" id="KW-1185">Reference proteome</keyword>
<dbReference type="EMBL" id="LT853698">
    <property type="protein sequence ID" value="SMQ52581.1"/>
    <property type="molecule type" value="Genomic_DNA"/>
</dbReference>
<dbReference type="PANTHER" id="PTHR11183">
    <property type="entry name" value="GLYCOGENIN SUBFAMILY MEMBER"/>
    <property type="match status" value="1"/>
</dbReference>
<proteinExistence type="predicted"/>
<reference evidence="1 2" key="1">
    <citation type="submission" date="2016-06" db="EMBL/GenBank/DDBJ databases">
        <authorList>
            <person name="Kjaerup R.B."/>
            <person name="Dalgaard T.S."/>
            <person name="Juul-Madsen H.R."/>
        </authorList>
    </citation>
    <scope>NUCLEOTIDE SEQUENCE [LARGE SCALE GENOMIC DNA]</scope>
</reference>
<protein>
    <recommendedName>
        <fullName evidence="3">Glycosyltransferase family 8 protein</fullName>
    </recommendedName>
</protein>
<dbReference type="SUPFAM" id="SSF53448">
    <property type="entry name" value="Nucleotide-diphospho-sugar transferases"/>
    <property type="match status" value="1"/>
</dbReference>
<accession>A0A1X7RZE5</accession>
<sequence length="222" mass="25782">MDGVTVIPVSRLSWDWIRPGRERWRDVLSKFYLFTLTQYERVVFFDSDTLIVQRMDGIFDDPAARLQKTASNPENAPPEEGAQPSDFAYASVSGQGGFDHPYPPRRGSNCNAGFVLFRPCLVLFKHYLTVAEKAEGKFDPNYPEQNLWNYVHRRKGNMPWQQLDPTWNVNWATMNDWRKGAKSLHTKWWSPGPEKDLRDLALSLKWKMEGNAIGRDRIKSYP</sequence>
<dbReference type="Proteomes" id="UP000215127">
    <property type="component" value="Chromosome 7"/>
</dbReference>
<evidence type="ECO:0008006" key="3">
    <source>
        <dbReference type="Google" id="ProtNLM"/>
    </source>
</evidence>
<dbReference type="AlphaFoldDB" id="A0A1X7RZE5"/>
<gene>
    <name evidence="1" type="ORF">ZT3D7_G7734</name>
</gene>
<dbReference type="InterPro" id="IPR050587">
    <property type="entry name" value="GNT1/Glycosyltrans_8"/>
</dbReference>
<dbReference type="InterPro" id="IPR029044">
    <property type="entry name" value="Nucleotide-diphossugar_trans"/>
</dbReference>
<organism evidence="1 2">
    <name type="scientific">Zymoseptoria tritici (strain ST99CH_3D7)</name>
    <dbReference type="NCBI Taxonomy" id="1276538"/>
    <lineage>
        <taxon>Eukaryota</taxon>
        <taxon>Fungi</taxon>
        <taxon>Dikarya</taxon>
        <taxon>Ascomycota</taxon>
        <taxon>Pezizomycotina</taxon>
        <taxon>Dothideomycetes</taxon>
        <taxon>Dothideomycetidae</taxon>
        <taxon>Mycosphaerellales</taxon>
        <taxon>Mycosphaerellaceae</taxon>
        <taxon>Zymoseptoria</taxon>
    </lineage>
</organism>
<evidence type="ECO:0000313" key="2">
    <source>
        <dbReference type="Proteomes" id="UP000215127"/>
    </source>
</evidence>
<dbReference type="STRING" id="1276538.A0A1X7RZE5"/>
<evidence type="ECO:0000313" key="1">
    <source>
        <dbReference type="EMBL" id="SMQ52581.1"/>
    </source>
</evidence>